<feature type="compositionally biased region" description="Basic and acidic residues" evidence="2">
    <location>
        <begin position="169"/>
        <end position="185"/>
    </location>
</feature>
<dbReference type="PROSITE" id="PS00652">
    <property type="entry name" value="TNFR_NGFR_1"/>
    <property type="match status" value="1"/>
</dbReference>
<comment type="caution">
    <text evidence="1">Lacks conserved residue(s) required for the propagation of feature annotation.</text>
</comment>
<dbReference type="Gene3D" id="2.10.50.10">
    <property type="entry name" value="Tumor Necrosis Factor Receptor, subunit A, domain 2"/>
    <property type="match status" value="1"/>
</dbReference>
<feature type="signal peptide" evidence="4">
    <location>
        <begin position="1"/>
        <end position="22"/>
    </location>
</feature>
<gene>
    <name evidence="7" type="primary">LOC116291449</name>
</gene>
<keyword evidence="6" id="KW-1185">Reference proteome</keyword>
<evidence type="ECO:0000256" key="4">
    <source>
        <dbReference type="SAM" id="SignalP"/>
    </source>
</evidence>
<dbReference type="PROSITE" id="PS50050">
    <property type="entry name" value="TNFR_NGFR_2"/>
    <property type="match status" value="1"/>
</dbReference>
<dbReference type="PANTHER" id="PTHR46605">
    <property type="entry name" value="TUMOR NECROSIS FACTOR RECEPTOR"/>
    <property type="match status" value="1"/>
</dbReference>
<dbReference type="GeneID" id="116291449"/>
<evidence type="ECO:0000313" key="6">
    <source>
        <dbReference type="Proteomes" id="UP000515163"/>
    </source>
</evidence>
<keyword evidence="4" id="KW-0732">Signal</keyword>
<dbReference type="Gene3D" id="1.10.533.10">
    <property type="entry name" value="Death Domain, Fas"/>
    <property type="match status" value="1"/>
</dbReference>
<feature type="compositionally biased region" description="Polar residues" evidence="2">
    <location>
        <begin position="150"/>
        <end position="168"/>
    </location>
</feature>
<accession>A0A6P8HHP5</accession>
<dbReference type="GO" id="GO:0005886">
    <property type="term" value="C:plasma membrane"/>
    <property type="evidence" value="ECO:0007669"/>
    <property type="project" value="TreeGrafter"/>
</dbReference>
<feature type="domain" description="TNFR-Cys" evidence="5">
    <location>
        <begin position="71"/>
        <end position="110"/>
    </location>
</feature>
<evidence type="ECO:0000313" key="7">
    <source>
        <dbReference type="RefSeq" id="XP_031554478.1"/>
    </source>
</evidence>
<dbReference type="Proteomes" id="UP000515163">
    <property type="component" value="Unplaced"/>
</dbReference>
<dbReference type="GO" id="GO:0007266">
    <property type="term" value="P:Rho protein signal transduction"/>
    <property type="evidence" value="ECO:0007669"/>
    <property type="project" value="TreeGrafter"/>
</dbReference>
<feature type="region of interest" description="Disordered" evidence="2">
    <location>
        <begin position="150"/>
        <end position="185"/>
    </location>
</feature>
<reference evidence="7" key="1">
    <citation type="submission" date="2025-08" db="UniProtKB">
        <authorList>
            <consortium name="RefSeq"/>
        </authorList>
    </citation>
    <scope>IDENTIFICATION</scope>
</reference>
<keyword evidence="3" id="KW-0812">Transmembrane</keyword>
<dbReference type="RefSeq" id="XP_031554478.1">
    <property type="nucleotide sequence ID" value="XM_031698618.1"/>
</dbReference>
<dbReference type="GO" id="GO:0048406">
    <property type="term" value="F:nerve growth factor binding"/>
    <property type="evidence" value="ECO:0007669"/>
    <property type="project" value="TreeGrafter"/>
</dbReference>
<dbReference type="PANTHER" id="PTHR46605:SF2">
    <property type="entry name" value="TNFR-CYS DOMAIN-CONTAINING PROTEIN"/>
    <property type="match status" value="1"/>
</dbReference>
<dbReference type="GO" id="GO:0015026">
    <property type="term" value="F:coreceptor activity"/>
    <property type="evidence" value="ECO:0007669"/>
    <property type="project" value="TreeGrafter"/>
</dbReference>
<keyword evidence="3" id="KW-0472">Membrane</keyword>
<dbReference type="GO" id="GO:0005035">
    <property type="term" value="F:death receptor activity"/>
    <property type="evidence" value="ECO:0007669"/>
    <property type="project" value="TreeGrafter"/>
</dbReference>
<dbReference type="InParanoid" id="A0A6P8HHP5"/>
<dbReference type="AlphaFoldDB" id="A0A6P8HHP5"/>
<dbReference type="OrthoDB" id="9864383at2759"/>
<feature type="chain" id="PRO_5027567826" evidence="4">
    <location>
        <begin position="23"/>
        <end position="379"/>
    </location>
</feature>
<keyword evidence="3" id="KW-1133">Transmembrane helix</keyword>
<keyword evidence="1" id="KW-1015">Disulfide bond</keyword>
<evidence type="ECO:0000259" key="5">
    <source>
        <dbReference type="PROSITE" id="PS50050"/>
    </source>
</evidence>
<dbReference type="InterPro" id="IPR011029">
    <property type="entry name" value="DEATH-like_dom_sf"/>
</dbReference>
<name>A0A6P8HHP5_ACTTE</name>
<evidence type="ECO:0000256" key="3">
    <source>
        <dbReference type="SAM" id="Phobius"/>
    </source>
</evidence>
<dbReference type="SMART" id="SM00208">
    <property type="entry name" value="TNFR"/>
    <property type="match status" value="1"/>
</dbReference>
<organism evidence="6 7">
    <name type="scientific">Actinia tenebrosa</name>
    <name type="common">Australian red waratah sea anemone</name>
    <dbReference type="NCBI Taxonomy" id="6105"/>
    <lineage>
        <taxon>Eukaryota</taxon>
        <taxon>Metazoa</taxon>
        <taxon>Cnidaria</taxon>
        <taxon>Anthozoa</taxon>
        <taxon>Hexacorallia</taxon>
        <taxon>Actiniaria</taxon>
        <taxon>Actiniidae</taxon>
        <taxon>Actinia</taxon>
    </lineage>
</organism>
<sequence length="379" mass="41799">MKAVYTVLVLVGLCAMPGSGKCKTEEVEMCTSLDPPEGCFCKMCISCPKGFGPTHQCGGRYWNGTIIKCKTCPNGVSYSEEDSIASCQPCRQCGGRETSRNCTPNSDTICSNNCRVGYIMNDAVEDCVLDPTSQQIDTAKLITQLPGTTTIHKNTQKNSHGTTTTTKPIHSDKSGRDGQSNSKDHSRDNKIIIVTVIVIGTVIVIVTVGFILYCCLKKVACFRRNNARNQDEEIALTDKNSTSPRSSQEIVPPWPIDLRLSLIPQALRSDVTNYISESSPVVKGWQAIGEDSQINLTQFELQAIRIAGKKQGTNEGEELLIKLVSFKPELTLMKFVKVLENVGRKDVVDIIYNFYNNEIKINDAVQIDQESQNDQLDDV</sequence>
<evidence type="ECO:0000256" key="1">
    <source>
        <dbReference type="PROSITE-ProRule" id="PRU00206"/>
    </source>
</evidence>
<feature type="repeat" description="TNFR-Cys" evidence="1">
    <location>
        <begin position="71"/>
        <end position="110"/>
    </location>
</feature>
<evidence type="ECO:0000256" key="2">
    <source>
        <dbReference type="SAM" id="MobiDB-lite"/>
    </source>
</evidence>
<proteinExistence type="predicted"/>
<dbReference type="InterPro" id="IPR001368">
    <property type="entry name" value="TNFR/NGFR_Cys_rich_reg"/>
</dbReference>
<feature type="transmembrane region" description="Helical" evidence="3">
    <location>
        <begin position="191"/>
        <end position="216"/>
    </location>
</feature>
<dbReference type="KEGG" id="aten:116291449"/>
<feature type="disulfide bond" evidence="1">
    <location>
        <begin position="72"/>
        <end position="87"/>
    </location>
</feature>
<dbReference type="InterPro" id="IPR052302">
    <property type="entry name" value="Neurotrophin_rcpt-DD"/>
</dbReference>
<protein>
    <submittedName>
        <fullName evidence="7">Uncharacterized protein LOC116291449</fullName>
    </submittedName>
</protein>
<dbReference type="GO" id="GO:0009986">
    <property type="term" value="C:cell surface"/>
    <property type="evidence" value="ECO:0007669"/>
    <property type="project" value="TreeGrafter"/>
</dbReference>